<dbReference type="EMBL" id="VTEI01000015">
    <property type="protein sequence ID" value="TYS14166.1"/>
    <property type="molecule type" value="Genomic_DNA"/>
</dbReference>
<dbReference type="AlphaFoldDB" id="A0A5D4NLB5"/>
<comment type="caution">
    <text evidence="1">The sequence shown here is derived from an EMBL/GenBank/DDBJ whole genome shotgun (WGS) entry which is preliminary data.</text>
</comment>
<gene>
    <name evidence="1" type="ORF">FZC78_19785</name>
</gene>
<sequence>MCLSGLIKALSLLIRPAAAPSPSGSNNLKRIKGKSAFFSLENICLSGLDKALPLLIRPAAAPSPSGSNNLKRIKGKSAFFLLRTFACRG</sequence>
<reference evidence="1 2" key="1">
    <citation type="submission" date="2019-08" db="EMBL/GenBank/DDBJ databases">
        <title>Bacillus genomes from the desert of Cuatro Cienegas, Coahuila.</title>
        <authorList>
            <person name="Olmedo-Alvarez G."/>
        </authorList>
    </citation>
    <scope>NUCLEOTIDE SEQUENCE [LARGE SCALE GENOMIC DNA]</scope>
    <source>
        <strain evidence="1 2">CH34_1T</strain>
    </source>
</reference>
<proteinExistence type="predicted"/>
<organism evidence="1 2">
    <name type="scientific">Rossellomorea vietnamensis</name>
    <dbReference type="NCBI Taxonomy" id="218284"/>
    <lineage>
        <taxon>Bacteria</taxon>
        <taxon>Bacillati</taxon>
        <taxon>Bacillota</taxon>
        <taxon>Bacilli</taxon>
        <taxon>Bacillales</taxon>
        <taxon>Bacillaceae</taxon>
        <taxon>Rossellomorea</taxon>
    </lineage>
</organism>
<dbReference type="Proteomes" id="UP000322267">
    <property type="component" value="Unassembled WGS sequence"/>
</dbReference>
<protein>
    <submittedName>
        <fullName evidence="1">Uncharacterized protein</fullName>
    </submittedName>
</protein>
<accession>A0A5D4NLB5</accession>
<name>A0A5D4NLB5_9BACI</name>
<evidence type="ECO:0000313" key="2">
    <source>
        <dbReference type="Proteomes" id="UP000322267"/>
    </source>
</evidence>
<evidence type="ECO:0000313" key="1">
    <source>
        <dbReference type="EMBL" id="TYS14166.1"/>
    </source>
</evidence>